<feature type="compositionally biased region" description="Low complexity" evidence="1">
    <location>
        <begin position="585"/>
        <end position="597"/>
    </location>
</feature>
<feature type="compositionally biased region" description="Polar residues" evidence="1">
    <location>
        <begin position="146"/>
        <end position="155"/>
    </location>
</feature>
<keyword evidence="2" id="KW-1185">Reference proteome</keyword>
<sequence>MIESKARLFNPPAELSRVRFRSSSAPAIFLSPLISLPLSIPPMAAAAAAACEGGGGGKFRKRFSRRAPVTPYDRSPAAARGLLWERHPPVEPGGSGWLHKLVDPASWIIARRASRLLPSIFRKRLADPPAAPEENHQSRQEVPEVRSTNSSSEAQEQCGLGGENPKDNHDAGGAQLEINPDGGGISELEQLLNQKTFTSVEFERLTELLHSQTIEPSTSQPAVNRENEEKANVSDQGIHNKVSTAEPSTSQPADNHDQKEKTNVPEQEAIAFFRVYGSVRTPVSLVIPKETASPAEIAKAYMGSRSSKVSPSTLSLRSQIFQGDAAPYAKKSFDMAIAPRSVVCFSGIPELMDNGYTTPRPHGRSAIYRMSRSPYFKAHPMTKIRGGRPVDDYSGPSTSSQWTSANILSTGSKLALKRGSSVLDSDGGSLGLIRRIRQKSNLMSPSRNIHSSLPGNLLPAPSSPLRKGANQGSTALSREPLHLDEPKYSAAELQDAENGYNRIPSASVVPILPQSSETARKILQQLDKLVPSPKEKSELKIIDWDEMPSKLTQTMLHEWDLKSMEDIDSSKFLKVQVSDNLDVPSSSHLKSLRSSTSQKQERAGENGPLKPAVTGTQVTSEAVGAKKSVIYAMDAKPGMRSADFAFLVTASVPSQKKPSFHMSAPEDSLDLDDHNYYFKDTSGLASTGDDKCELISECKKDHPGNLEKSPGSASKSMPSSSLILDKRSEAKASDRPVSEKNDAFLFPSASLFKTSSQTPSPPMSTTLLERSTPQKEGVAGPTFKFVFKESQSSTISSIITAVSNPASLNFGVSNGATSTLPDGSNSDKEGNQNAGDVFQSFGNTISSQLSSSTRPALFAFGESATPTLSNGSLSLASISAAPAMTFSDSPVTSVFSTSIVTSTSSGSPSISSVTTVCSMVPSFQLGSGASTGASTLVTPCPNQSDSKGLEGKSIKASSFGISSSITLDSAVAFSSTGSNNSASATSSVFSSMGTSSSSSVLQESRLFSSTTSGSLALSTSLVSMDNGFFPTMAAAHSSSEKLSYANNSYQTSASAFGATGGSNFNTQATQSGSGVSNFSQSSPSQSDSFTSQPGFGLTGSSSSSSASSLFGSATPATKSLGTSSIFSFSTSVSSSSSSSGVFFASTASFGTSSGFSFSSGTISSSSSGGSTSFAPVTPFGSASGFPFSTGAGSSSGSGSSSSFASTAANIFNSSSQPSTSSIFGSTFGSTTPLLSSGFSFGLSARSSASSPFRFDTSSRPAFSFTSAGTATATSPSPSGVQNPAVSFSSGSPGNDRMNVEDSMTDDTNQASAPVVPTFGQQTNLTATPSFMFCSLAGPSGEPSVFQIGSQQNNSILQNPSPFQAAGNVEFAAGRSFSLGSGGGDKSGRKLVRVRRDKHRKK</sequence>
<dbReference type="Proteomes" id="UP000504607">
    <property type="component" value="Chromosome 10"/>
</dbReference>
<dbReference type="InParanoid" id="A0A6J0PNH9"/>
<evidence type="ECO:0000256" key="1">
    <source>
        <dbReference type="SAM" id="MobiDB-lite"/>
    </source>
</evidence>
<dbReference type="OrthoDB" id="778586at2759"/>
<reference evidence="3" key="1">
    <citation type="submission" date="2025-08" db="UniProtKB">
        <authorList>
            <consortium name="RefSeq"/>
        </authorList>
    </citation>
    <scope>IDENTIFICATION</scope>
</reference>
<feature type="compositionally biased region" description="Low complexity" evidence="1">
    <location>
        <begin position="1266"/>
        <end position="1279"/>
    </location>
</feature>
<proteinExistence type="predicted"/>
<feature type="region of interest" description="Disordered" evidence="1">
    <location>
        <begin position="701"/>
        <end position="721"/>
    </location>
</feature>
<feature type="region of interest" description="Disordered" evidence="1">
    <location>
        <begin position="127"/>
        <end position="182"/>
    </location>
</feature>
<organism evidence="2 3">
    <name type="scientific">Elaeis guineensis var. tenera</name>
    <name type="common">Oil palm</name>
    <dbReference type="NCBI Taxonomy" id="51953"/>
    <lineage>
        <taxon>Eukaryota</taxon>
        <taxon>Viridiplantae</taxon>
        <taxon>Streptophyta</taxon>
        <taxon>Embryophyta</taxon>
        <taxon>Tracheophyta</taxon>
        <taxon>Spermatophyta</taxon>
        <taxon>Magnoliopsida</taxon>
        <taxon>Liliopsida</taxon>
        <taxon>Arecaceae</taxon>
        <taxon>Arecoideae</taxon>
        <taxon>Cocoseae</taxon>
        <taxon>Elaeidinae</taxon>
        <taxon>Elaeis</taxon>
    </lineage>
</organism>
<dbReference type="GO" id="GO:0071763">
    <property type="term" value="P:nuclear membrane organization"/>
    <property type="evidence" value="ECO:0007669"/>
    <property type="project" value="TreeGrafter"/>
</dbReference>
<feature type="compositionally biased region" description="Low complexity" evidence="1">
    <location>
        <begin position="708"/>
        <end position="721"/>
    </location>
</feature>
<feature type="region of interest" description="Disordered" evidence="1">
    <location>
        <begin position="583"/>
        <end position="612"/>
    </location>
</feature>
<feature type="region of interest" description="Disordered" evidence="1">
    <location>
        <begin position="1266"/>
        <end position="1308"/>
    </location>
</feature>
<dbReference type="RefSeq" id="XP_019708884.1">
    <property type="nucleotide sequence ID" value="XM_019853325.2"/>
</dbReference>
<feature type="compositionally biased region" description="Polar residues" evidence="1">
    <location>
        <begin position="1280"/>
        <end position="1292"/>
    </location>
</feature>
<dbReference type="PANTHER" id="PTHR33416">
    <property type="entry name" value="NUCLEAR PORE COMPLEX PROTEIN NUP1"/>
    <property type="match status" value="1"/>
</dbReference>
<dbReference type="FunCoup" id="A0A6J0PNH9">
    <property type="interactions" value="2728"/>
</dbReference>
<evidence type="ECO:0000313" key="2">
    <source>
        <dbReference type="Proteomes" id="UP000504607"/>
    </source>
</evidence>
<feature type="compositionally biased region" description="Low complexity" evidence="1">
    <location>
        <begin position="1070"/>
        <end position="1096"/>
    </location>
</feature>
<feature type="region of interest" description="Disordered" evidence="1">
    <location>
        <begin position="380"/>
        <end position="401"/>
    </location>
</feature>
<feature type="compositionally biased region" description="Low complexity" evidence="1">
    <location>
        <begin position="754"/>
        <end position="766"/>
    </location>
</feature>
<dbReference type="GO" id="GO:0005635">
    <property type="term" value="C:nuclear envelope"/>
    <property type="evidence" value="ECO:0007669"/>
    <property type="project" value="TreeGrafter"/>
</dbReference>
<gene>
    <name evidence="3" type="primary">LOC105053478</name>
</gene>
<evidence type="ECO:0000313" key="3">
    <source>
        <dbReference type="RefSeq" id="XP_019708884.1"/>
    </source>
</evidence>
<feature type="compositionally biased region" description="Polar residues" evidence="1">
    <location>
        <begin position="441"/>
        <end position="454"/>
    </location>
</feature>
<feature type="region of interest" description="Disordered" evidence="1">
    <location>
        <begin position="1374"/>
        <end position="1401"/>
    </location>
</feature>
<feature type="region of interest" description="Disordered" evidence="1">
    <location>
        <begin position="441"/>
        <end position="483"/>
    </location>
</feature>
<feature type="compositionally biased region" description="Polar residues" evidence="1">
    <location>
        <begin position="211"/>
        <end position="222"/>
    </location>
</feature>
<feature type="compositionally biased region" description="Polar residues" evidence="1">
    <location>
        <begin position="233"/>
        <end position="253"/>
    </location>
</feature>
<feature type="compositionally biased region" description="Basic and acidic residues" evidence="1">
    <location>
        <begin position="133"/>
        <end position="144"/>
    </location>
</feature>
<name>A0A6J0PNH9_ELAGV</name>
<protein>
    <submittedName>
        <fullName evidence="3">Nuclear pore complex protein NUP1 isoform X1</fullName>
    </submittedName>
</protein>
<feature type="region of interest" description="Disordered" evidence="1">
    <location>
        <begin position="1069"/>
        <end position="1096"/>
    </location>
</feature>
<dbReference type="PANTHER" id="PTHR33416:SF20">
    <property type="entry name" value="NUCLEAR PORE COMPLEX PROTEIN NUP1"/>
    <property type="match status" value="1"/>
</dbReference>
<feature type="region of interest" description="Disordered" evidence="1">
    <location>
        <begin position="211"/>
        <end position="262"/>
    </location>
</feature>
<feature type="region of interest" description="Disordered" evidence="1">
    <location>
        <begin position="753"/>
        <end position="775"/>
    </location>
</feature>
<accession>A0A6J0PNH9</accession>
<feature type="compositionally biased region" description="Basic residues" evidence="1">
    <location>
        <begin position="1388"/>
        <end position="1401"/>
    </location>
</feature>